<dbReference type="Gene3D" id="2.40.70.10">
    <property type="entry name" value="Acid Proteases"/>
    <property type="match status" value="2"/>
</dbReference>
<dbReference type="InterPro" id="IPR011990">
    <property type="entry name" value="TPR-like_helical_dom_sf"/>
</dbReference>
<dbReference type="InterPro" id="IPR001969">
    <property type="entry name" value="Aspartic_peptidase_AS"/>
</dbReference>
<evidence type="ECO:0000259" key="6">
    <source>
        <dbReference type="PROSITE" id="PS50175"/>
    </source>
</evidence>
<dbReference type="Proteomes" id="UP000035481">
    <property type="component" value="Unassembled WGS sequence"/>
</dbReference>
<dbReference type="InterPro" id="IPR034122">
    <property type="entry name" value="Retropepsin-like_bacterial"/>
</dbReference>
<feature type="repeat" description="TPR" evidence="4">
    <location>
        <begin position="331"/>
        <end position="364"/>
    </location>
</feature>
<dbReference type="SUPFAM" id="SSF48452">
    <property type="entry name" value="TPR-like"/>
    <property type="match status" value="1"/>
</dbReference>
<dbReference type="PROSITE" id="PS00141">
    <property type="entry name" value="ASP_PROTEASE"/>
    <property type="match status" value="1"/>
</dbReference>
<dbReference type="InterPro" id="IPR019734">
    <property type="entry name" value="TPR_rpt"/>
</dbReference>
<proteinExistence type="predicted"/>
<evidence type="ECO:0000256" key="1">
    <source>
        <dbReference type="ARBA" id="ARBA00022737"/>
    </source>
</evidence>
<feature type="signal peptide" evidence="5">
    <location>
        <begin position="1"/>
        <end position="21"/>
    </location>
</feature>
<dbReference type="PROSITE" id="PS50175">
    <property type="entry name" value="ASP_PROT_RETROV"/>
    <property type="match status" value="1"/>
</dbReference>
<dbReference type="InterPro" id="IPR001995">
    <property type="entry name" value="Peptidase_A2_cat"/>
</dbReference>
<evidence type="ECO:0000313" key="7">
    <source>
        <dbReference type="EMBL" id="KLD63531.1"/>
    </source>
</evidence>
<evidence type="ECO:0000256" key="3">
    <source>
        <dbReference type="ARBA" id="ARBA00022803"/>
    </source>
</evidence>
<evidence type="ECO:0000313" key="8">
    <source>
        <dbReference type="Proteomes" id="UP000035481"/>
    </source>
</evidence>
<evidence type="ECO:0000256" key="4">
    <source>
        <dbReference type="PROSITE-ProRule" id="PRU00339"/>
    </source>
</evidence>
<comment type="caution">
    <text evidence="7">The sequence shown here is derived from an EMBL/GenBank/DDBJ whole genome shotgun (WGS) entry which is preliminary data.</text>
</comment>
<evidence type="ECO:0000256" key="5">
    <source>
        <dbReference type="SAM" id="SignalP"/>
    </source>
</evidence>
<protein>
    <recommendedName>
        <fullName evidence="6">Peptidase A2 domain-containing protein</fullName>
    </recommendedName>
</protein>
<name>A0A0G9H1Z7_9GAMM</name>
<feature type="repeat" description="TPR" evidence="4">
    <location>
        <begin position="505"/>
        <end position="538"/>
    </location>
</feature>
<feature type="domain" description="Peptidase A2" evidence="6">
    <location>
        <begin position="52"/>
        <end position="131"/>
    </location>
</feature>
<dbReference type="SUPFAM" id="SSF50630">
    <property type="entry name" value="Acid proteases"/>
    <property type="match status" value="2"/>
</dbReference>
<dbReference type="PATRIC" id="fig|1440762.4.peg.1736"/>
<dbReference type="PANTHER" id="PTHR44858">
    <property type="entry name" value="TETRATRICOPEPTIDE REPEAT PROTEIN 6"/>
    <property type="match status" value="1"/>
</dbReference>
<dbReference type="InterPro" id="IPR050498">
    <property type="entry name" value="Ycf3"/>
</dbReference>
<keyword evidence="5" id="KW-0732">Signal</keyword>
<dbReference type="Pfam" id="PF13181">
    <property type="entry name" value="TPR_8"/>
    <property type="match status" value="2"/>
</dbReference>
<keyword evidence="2" id="KW-0378">Hydrolase</keyword>
<dbReference type="Pfam" id="PF13975">
    <property type="entry name" value="gag-asp_proteas"/>
    <property type="match status" value="1"/>
</dbReference>
<keyword evidence="3 4" id="KW-0802">TPR repeat</keyword>
<dbReference type="PROSITE" id="PS50005">
    <property type="entry name" value="TPR"/>
    <property type="match status" value="3"/>
</dbReference>
<dbReference type="GO" id="GO:0004190">
    <property type="term" value="F:aspartic-type endopeptidase activity"/>
    <property type="evidence" value="ECO:0007669"/>
    <property type="project" value="InterPro"/>
</dbReference>
<dbReference type="SMART" id="SM00028">
    <property type="entry name" value="TPR"/>
    <property type="match status" value="5"/>
</dbReference>
<dbReference type="AlphaFoldDB" id="A0A0G9H1Z7"/>
<dbReference type="GO" id="GO:0006508">
    <property type="term" value="P:proteolysis"/>
    <property type="evidence" value="ECO:0007669"/>
    <property type="project" value="InterPro"/>
</dbReference>
<accession>A0A0G9H1Z7</accession>
<dbReference type="Pfam" id="PF13650">
    <property type="entry name" value="Asp_protease_2"/>
    <property type="match status" value="1"/>
</dbReference>
<dbReference type="CDD" id="cd05483">
    <property type="entry name" value="retropepsin_like_bacteria"/>
    <property type="match status" value="2"/>
</dbReference>
<dbReference type="InterPro" id="IPR021109">
    <property type="entry name" value="Peptidase_aspartic_dom_sf"/>
</dbReference>
<feature type="chain" id="PRO_5005197806" description="Peptidase A2 domain-containing protein" evidence="5">
    <location>
        <begin position="22"/>
        <end position="586"/>
    </location>
</feature>
<gene>
    <name evidence="7" type="ORF">Y882_11200</name>
</gene>
<keyword evidence="1" id="KW-0677">Repeat</keyword>
<evidence type="ECO:0000256" key="2">
    <source>
        <dbReference type="ARBA" id="ARBA00022801"/>
    </source>
</evidence>
<organism evidence="7 8">
    <name type="scientific">Dyella japonica DSM 16301</name>
    <dbReference type="NCBI Taxonomy" id="1440762"/>
    <lineage>
        <taxon>Bacteria</taxon>
        <taxon>Pseudomonadati</taxon>
        <taxon>Pseudomonadota</taxon>
        <taxon>Gammaproteobacteria</taxon>
        <taxon>Lysobacterales</taxon>
        <taxon>Rhodanobacteraceae</taxon>
        <taxon>Dyella</taxon>
    </lineage>
</organism>
<dbReference type="PANTHER" id="PTHR44858:SF1">
    <property type="entry name" value="UDP-N-ACETYLGLUCOSAMINE--PEPTIDE N-ACETYLGLUCOSAMINYLTRANSFERASE SPINDLY-RELATED"/>
    <property type="match status" value="1"/>
</dbReference>
<feature type="repeat" description="TPR" evidence="4">
    <location>
        <begin position="365"/>
        <end position="398"/>
    </location>
</feature>
<reference evidence="7 8" key="1">
    <citation type="journal article" date="2015" name="Antonie Van Leeuwenhoek">
        <title>A phylogenomic and molecular marker based taxonomic framework for the order Xanthomonadales: proposal to transfer the families Algiphilaceae and Solimonadaceae to the order Nevskiales ord. nov. and to create a new family within the order Xanthomonadales, the family Rhodanobacteraceae fam. nov., containing the genus Rhodanobacter and its closest relatives.</title>
        <authorList>
            <person name="Naushad S."/>
            <person name="Adeolu M."/>
            <person name="Wong S."/>
            <person name="Sohail M."/>
            <person name="Schellhorn H.E."/>
            <person name="Gupta R.S."/>
        </authorList>
    </citation>
    <scope>NUCLEOTIDE SEQUENCE [LARGE SCALE GENOMIC DNA]</scope>
    <source>
        <strain evidence="7 8">DSM 16301</strain>
    </source>
</reference>
<sequence>MRMLRLGCMAIGVLLAGQAWAEDCHLKDYGTLPIEMVGSRATTMVKINGTDTRFILDTGAFFNFMSKANAASLGLKLQPAPFGYRMGGVGGETNVQQAHVREFGILGTTLNNVDFIVGGTDVGDGLLGANLLDFADLELDLAHGKVTLFKVEHCEKTSLAYWVKDGKYNVADLEPAEMGFDRRSFLTVTINGVKVRAVLDSGAAATLLSRDAARRAGIDVKALGVKAGSSTFGVGAKPVRTWTVNIDTFSVGTETIQHSQMMVLDGNFGDKTEMLLGVDFLLAHHLFIANSKKKAYFTYNGGRVFSFASAADEEVPKPADTAADENGSNSAREHALLGQAHLSRGEAKAAVAELDQAIRLAPDQAAYYVARARAQMADKQPEAALADLDKALSLDPKNLDALQMRAEHRYATKELAGAATDAAAAAALAPAGSARARSIAALYIKLDEPAAALPLLDDWIRLHDNDAMLGSALNERCWARALSNQMLDDALKDCRKAIKRDGADAAYLDSLGLVQLRLEHYPESIKAYEQAVAQSPGSAWSRYGLGLAKIRSGQTEAGNADLAAARTLDPQIEQHASKFALAVPKP</sequence>
<dbReference type="Gene3D" id="1.25.40.10">
    <property type="entry name" value="Tetratricopeptide repeat domain"/>
    <property type="match status" value="2"/>
</dbReference>
<dbReference type="EMBL" id="JPLA01000027">
    <property type="protein sequence ID" value="KLD63531.1"/>
    <property type="molecule type" value="Genomic_DNA"/>
</dbReference>